<dbReference type="SMART" id="SM00487">
    <property type="entry name" value="DEXDc"/>
    <property type="match status" value="1"/>
</dbReference>
<dbReference type="GO" id="GO:0003677">
    <property type="term" value="F:DNA binding"/>
    <property type="evidence" value="ECO:0007669"/>
    <property type="project" value="UniProtKB-KW"/>
</dbReference>
<evidence type="ECO:0000313" key="4">
    <source>
        <dbReference type="Proteomes" id="UP000664417"/>
    </source>
</evidence>
<sequence>MSLTPDETDFEAAIEAALIRNGYSKRLPAHYDEQLCLDSALLLNFIRATQPAAWAKAQKRETRPAQVILDRVSRDLAKHGALHVLRHKVRACGESFRLAAFKPRTNKNPAEQHAYAANCFSLIRQLVTDKGEVPDLVLFLNGLPLFTVELKNQTSGQNVKHGLLQFKNDRNPSGGLYAPARCLAHFAVDTDLAYVTTVLAKQKTQFLPYNRGHQFGAGNPPTPNDLRTAYLWEDLWTPDSVLELVDRFIHRKEDKKGRAGKGDLIFPRYHQRDAVRRLIADAGQQGPGKRYLIQHSAGSGKSYTIAWLALRLAQLFDDQGERVFHTIVVLTDRRVLDRQLQNTIGGMQRFNGQVENIDQTSRQLRQAISDGKNIIVTTQQKFPVIEDEARATPGRRFAIIIDEAHSSQDGETSKSVRKVLGDLAEAEALETAAQNTLEDRVLREAEARRQAANTSVFAFTATPKKRTLELFGEQQSDGSFQAFSLYSMRQAVEERFIMDVLANYTTYQSYWELTKTIEEDPRYQAGKAGSLLVKFVELHPHAIRKKVEIMVDHFANHTAHRIHNRAKAMIVTRSRLHAVRYIQALRGYLKERGLPFKALVAFTDKVTDPKSGKAFTEAQLNGFPDSRTVETFKGDDYRFMVVANKFQTGFDQPLLHTMYVDKKLSGVAAVQTLSRLNRMHPGKEETFVLDFANDGAEILAFFQQHYQQTRLARATDRNQLFDLENELLGFQIFDEDDIGRYNQILLTAKKADTRAVGKLNAVLDAVVERYLALEEARQKEFKGVVRDYVKLYSFLGQLFDYAETGLEKLYYFVRDLARKLPVTREEMPTAILDQVNIKTYNLRRKQQVPLTPEKKNATVEPVAGPGERGQGREDIEQELSTILEDLNQKFGLGETPAGAVAILAAVVNEMVTDFSLENAERANAEDKNKYALAFKQLFEDKVIEHSTENKAFLDQVLVASYGEELASRIMNNLVLDPLHEWRRQIKGHEGKKVEFKSTLRWNLREGRKDDVMIHSCLKSIAAFMNSEGGHLFIGVDDDGKLLGIELDQFEDNDKFGLFLAEKVQNHLGTFAAQDINAEYRAMENKTICRVLCKPAVDPVFLKWKKLQKNADGDLYVRTGPSSRIVPKEELSDFIRQRFPTYWELNYANKSREANPAKAKKKKKPAALELVTHPPQDQRFTTCVPKVDLRAAAGLFSESQDTGLAELNEATTWVKVNRKIGKGWFAAEVHGRSMEPTVADGSLCLFAPIQGASKNNKTLLIALRDHTDPEHGGRYTLKIYRSEKQANEEGTLHNTRITLAPKNPEFEEMVFTEEEAEGLRAIGEFRGVLG</sequence>
<dbReference type="PROSITE" id="PS51192">
    <property type="entry name" value="HELICASE_ATP_BIND_1"/>
    <property type="match status" value="1"/>
</dbReference>
<keyword evidence="3" id="KW-0347">Helicase</keyword>
<dbReference type="Gene3D" id="3.30.950.30">
    <property type="entry name" value="Schlafen, AAA domain"/>
    <property type="match status" value="1"/>
</dbReference>
<dbReference type="InterPro" id="IPR015927">
    <property type="entry name" value="Peptidase_S24_S26A/B/C"/>
</dbReference>
<dbReference type="InterPro" id="IPR038461">
    <property type="entry name" value="Schlafen_AlbA_2_dom_sf"/>
</dbReference>
<gene>
    <name evidence="3" type="ORF">J3U88_18000</name>
</gene>
<dbReference type="Pfam" id="PF22679">
    <property type="entry name" value="T1R_D3-like"/>
    <property type="match status" value="1"/>
</dbReference>
<dbReference type="Pfam" id="PF04326">
    <property type="entry name" value="SLFN_AlbA_2"/>
    <property type="match status" value="1"/>
</dbReference>
<dbReference type="PANTHER" id="PTHR42927:SF1">
    <property type="entry name" value="HELICASE SUPERFAMILY 1 AND 2 DOMAIN-CONTAINING PROTEIN"/>
    <property type="match status" value="1"/>
</dbReference>
<feature type="domain" description="Helicase ATP-binding" evidence="2">
    <location>
        <begin position="282"/>
        <end position="481"/>
    </location>
</feature>
<accession>A0A8J7U3G0</accession>
<reference evidence="3" key="1">
    <citation type="submission" date="2021-03" db="EMBL/GenBank/DDBJ databases">
        <authorList>
            <person name="Wang G."/>
        </authorList>
    </citation>
    <scope>NUCLEOTIDE SEQUENCE</scope>
    <source>
        <strain evidence="3">KCTC 12899</strain>
    </source>
</reference>
<dbReference type="SUPFAM" id="SSF52540">
    <property type="entry name" value="P-loop containing nucleoside triphosphate hydrolases"/>
    <property type="match status" value="2"/>
</dbReference>
<evidence type="ECO:0000313" key="3">
    <source>
        <dbReference type="EMBL" id="MBO1320373.1"/>
    </source>
</evidence>
<dbReference type="SUPFAM" id="SSF51306">
    <property type="entry name" value="LexA/Signal peptidase"/>
    <property type="match status" value="1"/>
</dbReference>
<dbReference type="Gene3D" id="2.10.109.10">
    <property type="entry name" value="Umud Fragment, subunit A"/>
    <property type="match status" value="1"/>
</dbReference>
<dbReference type="Pfam" id="PF00717">
    <property type="entry name" value="Peptidase_S24"/>
    <property type="match status" value="1"/>
</dbReference>
<dbReference type="Proteomes" id="UP000664417">
    <property type="component" value="Unassembled WGS sequence"/>
</dbReference>
<dbReference type="InterPro" id="IPR027417">
    <property type="entry name" value="P-loop_NTPase"/>
</dbReference>
<dbReference type="GO" id="GO:0005524">
    <property type="term" value="F:ATP binding"/>
    <property type="evidence" value="ECO:0007669"/>
    <property type="project" value="UniProtKB-KW"/>
</dbReference>
<name>A0A8J7U3G0_9BACT</name>
<dbReference type="InterPro" id="IPR055180">
    <property type="entry name" value="HsdR_RecA-like_helicase_dom_2"/>
</dbReference>
<dbReference type="RefSeq" id="WP_207860327.1">
    <property type="nucleotide sequence ID" value="NZ_JAFREP010000017.1"/>
</dbReference>
<comment type="caution">
    <text evidence="3">The sequence shown here is derived from an EMBL/GenBank/DDBJ whole genome shotgun (WGS) entry which is preliminary data.</text>
</comment>
<protein>
    <submittedName>
        <fullName evidence="3">DEAD/DEAH box helicase family protein</fullName>
    </submittedName>
</protein>
<dbReference type="InterPro" id="IPR007421">
    <property type="entry name" value="Schlafen_AlbA_2_dom"/>
</dbReference>
<dbReference type="Pfam" id="PF04313">
    <property type="entry name" value="HSDR_N"/>
    <property type="match status" value="1"/>
</dbReference>
<keyword evidence="3" id="KW-0378">Hydrolase</keyword>
<dbReference type="EMBL" id="JAFREP010000017">
    <property type="protein sequence ID" value="MBO1320373.1"/>
    <property type="molecule type" value="Genomic_DNA"/>
</dbReference>
<dbReference type="GO" id="GO:0009307">
    <property type="term" value="P:DNA restriction-modification system"/>
    <property type="evidence" value="ECO:0007669"/>
    <property type="project" value="UniProtKB-KW"/>
</dbReference>
<dbReference type="GO" id="GO:0009035">
    <property type="term" value="F:type I site-specific deoxyribonuclease activity"/>
    <property type="evidence" value="ECO:0007669"/>
    <property type="project" value="UniProtKB-EC"/>
</dbReference>
<dbReference type="GO" id="GO:0004386">
    <property type="term" value="F:helicase activity"/>
    <property type="evidence" value="ECO:0007669"/>
    <property type="project" value="UniProtKB-KW"/>
</dbReference>
<dbReference type="InterPro" id="IPR036286">
    <property type="entry name" value="LexA/Signal_pep-like_sf"/>
</dbReference>
<dbReference type="InterPro" id="IPR007409">
    <property type="entry name" value="Restrct_endonuc_type1_HsdR_N"/>
</dbReference>
<keyword evidence="4" id="KW-1185">Reference proteome</keyword>
<proteinExistence type="predicted"/>
<dbReference type="InterPro" id="IPR039418">
    <property type="entry name" value="LexA-like"/>
</dbReference>
<keyword evidence="3" id="KW-0547">Nucleotide-binding</keyword>
<keyword evidence="3" id="KW-0067">ATP-binding</keyword>
<dbReference type="PANTHER" id="PTHR42927">
    <property type="entry name" value="HELICASE SUPERFAMILY 1 AND 2 DOMAIN-CONTAINING PROTEIN"/>
    <property type="match status" value="1"/>
</dbReference>
<dbReference type="InterPro" id="IPR040980">
    <property type="entry name" value="SWI2_SNF2"/>
</dbReference>
<dbReference type="CDD" id="cd06529">
    <property type="entry name" value="S24_LexA-like"/>
    <property type="match status" value="1"/>
</dbReference>
<dbReference type="Pfam" id="PF18766">
    <property type="entry name" value="SWI2_SNF2"/>
    <property type="match status" value="1"/>
</dbReference>
<dbReference type="Gene3D" id="3.90.1570.50">
    <property type="match status" value="1"/>
</dbReference>
<evidence type="ECO:0000259" key="2">
    <source>
        <dbReference type="PROSITE" id="PS51192"/>
    </source>
</evidence>
<evidence type="ECO:0000256" key="1">
    <source>
        <dbReference type="SAM" id="MobiDB-lite"/>
    </source>
</evidence>
<dbReference type="InterPro" id="IPR014001">
    <property type="entry name" value="Helicase_ATP-bd"/>
</dbReference>
<feature type="region of interest" description="Disordered" evidence="1">
    <location>
        <begin position="850"/>
        <end position="871"/>
    </location>
</feature>
<dbReference type="Gene3D" id="3.40.50.300">
    <property type="entry name" value="P-loop containing nucleotide triphosphate hydrolases"/>
    <property type="match status" value="2"/>
</dbReference>
<organism evidence="3 4">
    <name type="scientific">Acanthopleuribacter pedis</name>
    <dbReference type="NCBI Taxonomy" id="442870"/>
    <lineage>
        <taxon>Bacteria</taxon>
        <taxon>Pseudomonadati</taxon>
        <taxon>Acidobacteriota</taxon>
        <taxon>Holophagae</taxon>
        <taxon>Acanthopleuribacterales</taxon>
        <taxon>Acanthopleuribacteraceae</taxon>
        <taxon>Acanthopleuribacter</taxon>
    </lineage>
</organism>